<evidence type="ECO:0000313" key="3">
    <source>
        <dbReference type="Proteomes" id="UP000601223"/>
    </source>
</evidence>
<accession>A0A8J3NK32</accession>
<protein>
    <recommendedName>
        <fullName evidence="1">DUF7919 domain-containing protein</fullName>
    </recommendedName>
</protein>
<comment type="caution">
    <text evidence="2">The sequence shown here is derived from an EMBL/GenBank/DDBJ whole genome shotgun (WGS) entry which is preliminary data.</text>
</comment>
<dbReference type="InterPro" id="IPR057679">
    <property type="entry name" value="DUF7919"/>
</dbReference>
<sequence length="73" mass="8269">MAYFADLTPYAYAPAEPGVMFAAPTLVWHYVTAHGYVPPARFVEAVRRYDAGWANEPSPWIPADAERDVWRRG</sequence>
<dbReference type="Pfam" id="PF25535">
    <property type="entry name" value="DUF7919"/>
    <property type="match status" value="1"/>
</dbReference>
<dbReference type="AlphaFoldDB" id="A0A8J3NK32"/>
<evidence type="ECO:0000259" key="1">
    <source>
        <dbReference type="Pfam" id="PF25535"/>
    </source>
</evidence>
<evidence type="ECO:0000313" key="2">
    <source>
        <dbReference type="EMBL" id="GIF82633.1"/>
    </source>
</evidence>
<dbReference type="RefSeq" id="WP_203748195.1">
    <property type="nucleotide sequence ID" value="NZ_BONF01000022.1"/>
</dbReference>
<keyword evidence="3" id="KW-1185">Reference proteome</keyword>
<dbReference type="EMBL" id="BONF01000022">
    <property type="protein sequence ID" value="GIF82633.1"/>
    <property type="molecule type" value="Genomic_DNA"/>
</dbReference>
<reference evidence="2 3" key="1">
    <citation type="submission" date="2021-01" db="EMBL/GenBank/DDBJ databases">
        <title>Whole genome shotgun sequence of Catellatospora bangladeshensis NBRC 107357.</title>
        <authorList>
            <person name="Komaki H."/>
            <person name="Tamura T."/>
        </authorList>
    </citation>
    <scope>NUCLEOTIDE SEQUENCE [LARGE SCALE GENOMIC DNA]</scope>
    <source>
        <strain evidence="2 3">NBRC 107357</strain>
    </source>
</reference>
<organism evidence="2 3">
    <name type="scientific">Catellatospora bangladeshensis</name>
    <dbReference type="NCBI Taxonomy" id="310355"/>
    <lineage>
        <taxon>Bacteria</taxon>
        <taxon>Bacillati</taxon>
        <taxon>Actinomycetota</taxon>
        <taxon>Actinomycetes</taxon>
        <taxon>Micromonosporales</taxon>
        <taxon>Micromonosporaceae</taxon>
        <taxon>Catellatospora</taxon>
    </lineage>
</organism>
<gene>
    <name evidence="2" type="ORF">Cba03nite_39820</name>
</gene>
<feature type="domain" description="DUF7919" evidence="1">
    <location>
        <begin position="13"/>
        <end position="47"/>
    </location>
</feature>
<dbReference type="Proteomes" id="UP000601223">
    <property type="component" value="Unassembled WGS sequence"/>
</dbReference>
<name>A0A8J3NK32_9ACTN</name>
<proteinExistence type="predicted"/>